<gene>
    <name evidence="1" type="ORF">DXG03_009574</name>
</gene>
<sequence length="98" mass="10995">MPGAVRLTLEPGETVFYNSNILHCATYDSAEQGATLHANMGSVNGGSTRACNVLQHRLKWMKEDAFREGLDEKGKRMFDRLVRMQKKAVWKLAPDEAV</sequence>
<dbReference type="PANTHER" id="PTHR40470">
    <property type="entry name" value="PHYTANOYL-COA DIOXYGENASE FAMILY PROTEIN (AFU_ORTHOLOGUE AFUA_2G15850)"/>
    <property type="match status" value="1"/>
</dbReference>
<name>A0A9P7KAW6_9AGAR</name>
<reference evidence="1" key="2">
    <citation type="submission" date="2021-10" db="EMBL/GenBank/DDBJ databases">
        <title>Phylogenomics reveals ancestral predisposition of the termite-cultivated fungus Termitomyces towards a domesticated lifestyle.</title>
        <authorList>
            <person name="Auxier B."/>
            <person name="Grum-Grzhimaylo A."/>
            <person name="Cardenas M.E."/>
            <person name="Lodge J.D."/>
            <person name="Laessoe T."/>
            <person name="Pedersen O."/>
            <person name="Smith M.E."/>
            <person name="Kuyper T.W."/>
            <person name="Franco-Molano E.A."/>
            <person name="Baroni T.J."/>
            <person name="Aanen D.K."/>
        </authorList>
    </citation>
    <scope>NUCLEOTIDE SEQUENCE</scope>
    <source>
        <strain evidence="1">AP01</strain>
        <tissue evidence="1">Mycelium</tissue>
    </source>
</reference>
<dbReference type="AlphaFoldDB" id="A0A9P7KAW6"/>
<protein>
    <recommendedName>
        <fullName evidence="3">Phytanoyl-CoA dioxygenase</fullName>
    </recommendedName>
</protein>
<evidence type="ECO:0000313" key="2">
    <source>
        <dbReference type="Proteomes" id="UP000775547"/>
    </source>
</evidence>
<dbReference type="OrthoDB" id="2106152at2759"/>
<reference evidence="1" key="1">
    <citation type="submission" date="2020-07" db="EMBL/GenBank/DDBJ databases">
        <authorList>
            <person name="Nieuwenhuis M."/>
            <person name="Van De Peppel L.J.J."/>
        </authorList>
    </citation>
    <scope>NUCLEOTIDE SEQUENCE</scope>
    <source>
        <strain evidence="1">AP01</strain>
        <tissue evidence="1">Mycelium</tissue>
    </source>
</reference>
<comment type="caution">
    <text evidence="1">The sequence shown here is derived from an EMBL/GenBank/DDBJ whole genome shotgun (WGS) entry which is preliminary data.</text>
</comment>
<evidence type="ECO:0000313" key="1">
    <source>
        <dbReference type="EMBL" id="KAG5643843.1"/>
    </source>
</evidence>
<accession>A0A9P7KAW6</accession>
<dbReference type="EMBL" id="JABCKV010000093">
    <property type="protein sequence ID" value="KAG5643843.1"/>
    <property type="molecule type" value="Genomic_DNA"/>
</dbReference>
<keyword evidence="2" id="KW-1185">Reference proteome</keyword>
<evidence type="ECO:0008006" key="3">
    <source>
        <dbReference type="Google" id="ProtNLM"/>
    </source>
</evidence>
<dbReference type="PANTHER" id="PTHR40470:SF1">
    <property type="entry name" value="PHYTANOYL-COA DIOXYGENASE FAMILY PROTEIN (AFU_ORTHOLOGUE AFUA_2G15850)"/>
    <property type="match status" value="1"/>
</dbReference>
<organism evidence="1 2">
    <name type="scientific">Asterophora parasitica</name>
    <dbReference type="NCBI Taxonomy" id="117018"/>
    <lineage>
        <taxon>Eukaryota</taxon>
        <taxon>Fungi</taxon>
        <taxon>Dikarya</taxon>
        <taxon>Basidiomycota</taxon>
        <taxon>Agaricomycotina</taxon>
        <taxon>Agaricomycetes</taxon>
        <taxon>Agaricomycetidae</taxon>
        <taxon>Agaricales</taxon>
        <taxon>Tricholomatineae</taxon>
        <taxon>Lyophyllaceae</taxon>
        <taxon>Asterophora</taxon>
    </lineage>
</organism>
<dbReference type="Proteomes" id="UP000775547">
    <property type="component" value="Unassembled WGS sequence"/>
</dbReference>
<proteinExistence type="predicted"/>